<evidence type="ECO:0000256" key="5">
    <source>
        <dbReference type="ARBA" id="ARBA00022741"/>
    </source>
</evidence>
<evidence type="ECO:0000313" key="12">
    <source>
        <dbReference type="EMBL" id="KYF63303.1"/>
    </source>
</evidence>
<dbReference type="PROSITE" id="PS51643">
    <property type="entry name" value="HD_CAS3"/>
    <property type="match status" value="1"/>
</dbReference>
<comment type="similarity">
    <text evidence="1">In the N-terminal section; belongs to the CRISPR-associated nuclease Cas3-HD family.</text>
</comment>
<protein>
    <submittedName>
        <fullName evidence="12">CRISPR-associated protein Cas3</fullName>
    </submittedName>
</protein>
<sequence>MRSPLLAKSYDRKDFKHGPPDFALLTQHSRDVAAACRALADAIGPAALEAAALDAGELERFATTLRLCGWMQDVGKANSDFQAMVHDQPQIEQLVRHETISGFLVWLDPAIRRWLAPMEEVLMVATWGALGHHRKFDEQVGMNQGAALTVHAAHEDFATLLRDMAADLGLPAPPRFERDFTIGRSKRDGADRAAGPMRQQMVDDFRDAEADFEDERRRRFVALVKGLGIAADVAASAVARRHVMAARYYSLPEFIAHSLSTRLTRSDLTGLVHRWAWSTYDGRAPVDLSQLPPGFGYRPFQEHVAASPSLVTLAEAGCGSGKSVAAYLWAREWCARREIAGAAGFRLFFCLPTTGTTTEHFKDYALEADVPAELVHSRASVDLHTLATTAEQEEDEDAGHGADRLNGAESAKNALRAERDKIEALALWDARIAVTTADTVLGLMANARRALCALPAIVQSTIVFDEIHAFDDHLFGHLLVFLKNFPGIPVLLMTASLPEARRRALAEVRPDVHVVPGPADLETLPRYCLVEAESSTACWPEIDACLRGGGKVLWVRNRVEWANAVYREAIARFPEVGVDVYHSRLRYRDRSRRHRRVIDRFKRAGTPAFLVATQVAEMSLDLSADLLVTDEAPVPALIQRLGRLNRRATPTSPGSPKRALIVPVAVKEALPYSAEEIEASRVWRSNLAQLGRALHQRDLSEQFASLASAHAIDYAAAEEAAVFLGVPERSGLWRTRPGSTRGAGYTVTVLLARDVAAHRRDHGDSVPAAEWLREHEVAIPIKQAVLGWARVAGLPVAPEDAVVYDYDESTGEGTGARWRES</sequence>
<dbReference type="PANTHER" id="PTHR47959:SF16">
    <property type="entry name" value="CRISPR-ASSOCIATED NUCLEASE_HELICASE CAS3-RELATED"/>
    <property type="match status" value="1"/>
</dbReference>
<evidence type="ECO:0000256" key="2">
    <source>
        <dbReference type="ARBA" id="ARBA00009046"/>
    </source>
</evidence>
<dbReference type="GO" id="GO:0003724">
    <property type="term" value="F:RNA helicase activity"/>
    <property type="evidence" value="ECO:0007669"/>
    <property type="project" value="TreeGrafter"/>
</dbReference>
<dbReference type="InterPro" id="IPR038257">
    <property type="entry name" value="CRISPR-assoc_Cas3_HD_sf"/>
</dbReference>
<organism evidence="12 13">
    <name type="scientific">Sorangium cellulosum</name>
    <name type="common">Polyangium cellulosum</name>
    <dbReference type="NCBI Taxonomy" id="56"/>
    <lineage>
        <taxon>Bacteria</taxon>
        <taxon>Pseudomonadati</taxon>
        <taxon>Myxococcota</taxon>
        <taxon>Polyangia</taxon>
        <taxon>Polyangiales</taxon>
        <taxon>Polyangiaceae</taxon>
        <taxon>Sorangium</taxon>
    </lineage>
</organism>
<keyword evidence="7" id="KW-0347">Helicase</keyword>
<dbReference type="InterPro" id="IPR006483">
    <property type="entry name" value="CRISPR-assoc_Cas3_HD"/>
</dbReference>
<keyword evidence="8" id="KW-0067">ATP-binding</keyword>
<dbReference type="NCBIfam" id="TIGR01596">
    <property type="entry name" value="cas3_HD"/>
    <property type="match status" value="1"/>
</dbReference>
<dbReference type="InterPro" id="IPR001650">
    <property type="entry name" value="Helicase_C-like"/>
</dbReference>
<keyword evidence="6" id="KW-0378">Hydrolase</keyword>
<comment type="similarity">
    <text evidence="2">In the central section; belongs to the CRISPR-associated helicase Cas3 family.</text>
</comment>
<accession>A0A150Q642</accession>
<dbReference type="AlphaFoldDB" id="A0A150Q642"/>
<dbReference type="SMART" id="SM00487">
    <property type="entry name" value="DEXDc"/>
    <property type="match status" value="1"/>
</dbReference>
<evidence type="ECO:0000256" key="3">
    <source>
        <dbReference type="ARBA" id="ARBA00022722"/>
    </source>
</evidence>
<comment type="similarity">
    <text evidence="10">Belongs to the DEAD box helicase family.</text>
</comment>
<evidence type="ECO:0000256" key="9">
    <source>
        <dbReference type="ARBA" id="ARBA00023118"/>
    </source>
</evidence>
<evidence type="ECO:0000256" key="1">
    <source>
        <dbReference type="ARBA" id="ARBA00006847"/>
    </source>
</evidence>
<dbReference type="GO" id="GO:0051607">
    <property type="term" value="P:defense response to virus"/>
    <property type="evidence" value="ECO:0007669"/>
    <property type="project" value="UniProtKB-KW"/>
</dbReference>
<evidence type="ECO:0000256" key="8">
    <source>
        <dbReference type="ARBA" id="ARBA00022840"/>
    </source>
</evidence>
<reference evidence="12 13" key="1">
    <citation type="submission" date="2014-02" db="EMBL/GenBank/DDBJ databases">
        <title>The small core and large imbalanced accessory genome model reveals a collaborative survival strategy of Sorangium cellulosum strains in nature.</title>
        <authorList>
            <person name="Han K."/>
            <person name="Peng R."/>
            <person name="Blom J."/>
            <person name="Li Y.-Z."/>
        </authorList>
    </citation>
    <scope>NUCLEOTIDE SEQUENCE [LARGE SCALE GENOMIC DNA]</scope>
    <source>
        <strain evidence="12 13">So0008-312</strain>
    </source>
</reference>
<dbReference type="InterPro" id="IPR027417">
    <property type="entry name" value="P-loop_NTPase"/>
</dbReference>
<keyword evidence="4" id="KW-0479">Metal-binding</keyword>
<dbReference type="Pfam" id="PF22590">
    <property type="entry name" value="Cas3-like_C_2"/>
    <property type="match status" value="1"/>
</dbReference>
<evidence type="ECO:0000256" key="10">
    <source>
        <dbReference type="ARBA" id="ARBA00038437"/>
    </source>
</evidence>
<dbReference type="EMBL" id="JEMA01001018">
    <property type="protein sequence ID" value="KYF63303.1"/>
    <property type="molecule type" value="Genomic_DNA"/>
</dbReference>
<dbReference type="Gene3D" id="1.10.3210.30">
    <property type="match status" value="1"/>
</dbReference>
<dbReference type="SUPFAM" id="SSF52540">
    <property type="entry name" value="P-loop containing nucleoside triphosphate hydrolases"/>
    <property type="match status" value="1"/>
</dbReference>
<dbReference type="InterPro" id="IPR054712">
    <property type="entry name" value="Cas3-like_dom"/>
</dbReference>
<keyword evidence="5" id="KW-0547">Nucleotide-binding</keyword>
<dbReference type="Gene3D" id="3.40.50.300">
    <property type="entry name" value="P-loop containing nucleotide triphosphate hydrolases"/>
    <property type="match status" value="2"/>
</dbReference>
<dbReference type="InterPro" id="IPR050079">
    <property type="entry name" value="DEAD_box_RNA_helicase"/>
</dbReference>
<dbReference type="Proteomes" id="UP000075260">
    <property type="component" value="Unassembled WGS sequence"/>
</dbReference>
<gene>
    <name evidence="12" type="ORF">BE15_22545</name>
</gene>
<keyword evidence="9" id="KW-0051">Antiviral defense</keyword>
<dbReference type="InterPro" id="IPR006474">
    <property type="entry name" value="Helicase_Cas3_CRISPR-ass_core"/>
</dbReference>
<dbReference type="GO" id="GO:0004518">
    <property type="term" value="F:nuclease activity"/>
    <property type="evidence" value="ECO:0007669"/>
    <property type="project" value="UniProtKB-KW"/>
</dbReference>
<keyword evidence="3" id="KW-0540">Nuclease</keyword>
<evidence type="ECO:0000313" key="13">
    <source>
        <dbReference type="Proteomes" id="UP000075260"/>
    </source>
</evidence>
<dbReference type="Pfam" id="PF18019">
    <property type="entry name" value="Cas3_HD"/>
    <property type="match status" value="1"/>
</dbReference>
<dbReference type="OrthoDB" id="9810236at2"/>
<evidence type="ECO:0000256" key="4">
    <source>
        <dbReference type="ARBA" id="ARBA00022723"/>
    </source>
</evidence>
<evidence type="ECO:0000256" key="7">
    <source>
        <dbReference type="ARBA" id="ARBA00022806"/>
    </source>
</evidence>
<dbReference type="GO" id="GO:0046872">
    <property type="term" value="F:metal ion binding"/>
    <property type="evidence" value="ECO:0007669"/>
    <property type="project" value="UniProtKB-KW"/>
</dbReference>
<dbReference type="GO" id="GO:0016787">
    <property type="term" value="F:hydrolase activity"/>
    <property type="evidence" value="ECO:0007669"/>
    <property type="project" value="UniProtKB-KW"/>
</dbReference>
<evidence type="ECO:0000256" key="6">
    <source>
        <dbReference type="ARBA" id="ARBA00022801"/>
    </source>
</evidence>
<name>A0A150Q642_SORCE</name>
<dbReference type="GO" id="GO:0005829">
    <property type="term" value="C:cytosol"/>
    <property type="evidence" value="ECO:0007669"/>
    <property type="project" value="TreeGrafter"/>
</dbReference>
<dbReference type="GO" id="GO:0005524">
    <property type="term" value="F:ATP binding"/>
    <property type="evidence" value="ECO:0007669"/>
    <property type="project" value="UniProtKB-KW"/>
</dbReference>
<dbReference type="SMART" id="SM00490">
    <property type="entry name" value="HELICc"/>
    <property type="match status" value="1"/>
</dbReference>
<comment type="caution">
    <text evidence="12">The sequence shown here is derived from an EMBL/GenBank/DDBJ whole genome shotgun (WGS) entry which is preliminary data.</text>
</comment>
<dbReference type="PANTHER" id="PTHR47959">
    <property type="entry name" value="ATP-DEPENDENT RNA HELICASE RHLE-RELATED"/>
    <property type="match status" value="1"/>
</dbReference>
<evidence type="ECO:0000259" key="11">
    <source>
        <dbReference type="PROSITE" id="PS51643"/>
    </source>
</evidence>
<proteinExistence type="inferred from homology"/>
<feature type="domain" description="HD Cas3-type" evidence="11">
    <location>
        <begin position="18"/>
        <end position="234"/>
    </location>
</feature>
<dbReference type="InterPro" id="IPR014001">
    <property type="entry name" value="Helicase_ATP-bd"/>
</dbReference>
<dbReference type="RefSeq" id="WP_061612231.1">
    <property type="nucleotide sequence ID" value="NZ_JEMA01001018.1"/>
</dbReference>
<dbReference type="NCBIfam" id="TIGR01587">
    <property type="entry name" value="cas3_core"/>
    <property type="match status" value="1"/>
</dbReference>